<evidence type="ECO:0000313" key="1">
    <source>
        <dbReference type="EMBL" id="OFJ46387.1"/>
    </source>
</evidence>
<protein>
    <submittedName>
        <fullName evidence="1">Uncharacterized protein</fullName>
    </submittedName>
</protein>
<dbReference type="EMBL" id="MAQB02000014">
    <property type="protein sequence ID" value="OFJ46387.1"/>
    <property type="molecule type" value="Genomic_DNA"/>
</dbReference>
<proteinExistence type="predicted"/>
<dbReference type="Proteomes" id="UP000092634">
    <property type="component" value="Unassembled WGS sequence"/>
</dbReference>
<gene>
    <name evidence="1" type="ORF">BA896_021770</name>
</gene>
<name>A0A1E8PKI1_9BURK</name>
<accession>A0A1E8PKI1</accession>
<dbReference type="AlphaFoldDB" id="A0A1E8PKI1"/>
<evidence type="ECO:0000313" key="2">
    <source>
        <dbReference type="Proteomes" id="UP000092634"/>
    </source>
</evidence>
<comment type="caution">
    <text evidence="1">The sequence shown here is derived from an EMBL/GenBank/DDBJ whole genome shotgun (WGS) entry which is preliminary data.</text>
</comment>
<sequence>MRGDYEAAGTWPADAVEITTENHLALLAGQSDGRIIIAGADGMPVLANPAPTPYAQIAVAYLDTVRVIRDQILNRIMGIGFVAMQSGDTATAKSVTTARQALLDITKSPAVLAATDADTLKAAVLATYKSIVAAAPASLRNAFNAEGV</sequence>
<organism evidence="1 2">
    <name type="scientific">Janthinobacterium lividum</name>
    <dbReference type="NCBI Taxonomy" id="29581"/>
    <lineage>
        <taxon>Bacteria</taxon>
        <taxon>Pseudomonadati</taxon>
        <taxon>Pseudomonadota</taxon>
        <taxon>Betaproteobacteria</taxon>
        <taxon>Burkholderiales</taxon>
        <taxon>Oxalobacteraceae</taxon>
        <taxon>Janthinobacterium</taxon>
    </lineage>
</organism>
<reference evidence="1 2" key="1">
    <citation type="submission" date="2016-10" db="EMBL/GenBank/DDBJ databases">
        <title>Updated version of Genome Assembly of Janthinobacterium lividum ERGS5:01.</title>
        <authorList>
            <person name="Kumar R."/>
            <person name="Acharya V."/>
            <person name="Singh D."/>
        </authorList>
    </citation>
    <scope>NUCLEOTIDE SEQUENCE [LARGE SCALE GENOMIC DNA]</scope>
    <source>
        <strain evidence="1 2">ERGS5:01</strain>
    </source>
</reference>